<keyword evidence="3" id="KW-1015">Disulfide bond</keyword>
<evidence type="ECO:0000256" key="4">
    <source>
        <dbReference type="ARBA" id="ARBA00023284"/>
    </source>
</evidence>
<dbReference type="PANTHER" id="PTHR42852">
    <property type="entry name" value="THIOL:DISULFIDE INTERCHANGE PROTEIN DSBE"/>
    <property type="match status" value="1"/>
</dbReference>
<dbReference type="AlphaFoldDB" id="A0A3B1ANI9"/>
<dbReference type="GO" id="GO:0016491">
    <property type="term" value="F:oxidoreductase activity"/>
    <property type="evidence" value="ECO:0007669"/>
    <property type="project" value="InterPro"/>
</dbReference>
<dbReference type="CDD" id="cd02966">
    <property type="entry name" value="TlpA_like_family"/>
    <property type="match status" value="1"/>
</dbReference>
<dbReference type="PANTHER" id="PTHR42852:SF6">
    <property type="entry name" value="THIOL:DISULFIDE INTERCHANGE PROTEIN DSBE"/>
    <property type="match status" value="1"/>
</dbReference>
<protein>
    <submittedName>
        <fullName evidence="6">Thiol:disulfide oxidoreductase related to ResA</fullName>
    </submittedName>
</protein>
<evidence type="ECO:0000259" key="5">
    <source>
        <dbReference type="PROSITE" id="PS51352"/>
    </source>
</evidence>
<feature type="domain" description="Thioredoxin" evidence="5">
    <location>
        <begin position="40"/>
        <end position="181"/>
    </location>
</feature>
<dbReference type="InterPro" id="IPR050553">
    <property type="entry name" value="Thioredoxin_ResA/DsbE_sf"/>
</dbReference>
<keyword evidence="4" id="KW-0676">Redox-active center</keyword>
<dbReference type="SUPFAM" id="SSF52833">
    <property type="entry name" value="Thioredoxin-like"/>
    <property type="match status" value="1"/>
</dbReference>
<dbReference type="InterPro" id="IPR000866">
    <property type="entry name" value="AhpC/TSA"/>
</dbReference>
<name>A0A3B1ANI9_9ZZZZ</name>
<dbReference type="Pfam" id="PF00578">
    <property type="entry name" value="AhpC-TSA"/>
    <property type="match status" value="1"/>
</dbReference>
<evidence type="ECO:0000256" key="1">
    <source>
        <dbReference type="ARBA" id="ARBA00004196"/>
    </source>
</evidence>
<sequence length="199" mass="23258">MKLQPHIKYGNFMQSIKPLIQSILLLLSVFILNACNRNEFIAGKAFPMSTLQQLMTQNNKTIDIKAKFLLINFWATWCIPCRKEMPDLQNLSEQLDKNKFIIIGISVDEDKNLMQEFLLQHKIYFSNLNDPKQILAMKKLNIQAYPETFVISPDGIIIKRLTGYHRWSSNKQITILKSLYLNKKELSTYKMDTNVDEKI</sequence>
<reference evidence="6" key="1">
    <citation type="submission" date="2018-06" db="EMBL/GenBank/DDBJ databases">
        <authorList>
            <person name="Zhirakovskaya E."/>
        </authorList>
    </citation>
    <scope>NUCLEOTIDE SEQUENCE</scope>
</reference>
<dbReference type="PROSITE" id="PS51352">
    <property type="entry name" value="THIOREDOXIN_2"/>
    <property type="match status" value="1"/>
</dbReference>
<proteinExistence type="predicted"/>
<evidence type="ECO:0000256" key="3">
    <source>
        <dbReference type="ARBA" id="ARBA00023157"/>
    </source>
</evidence>
<accession>A0A3B1ANI9</accession>
<comment type="subcellular location">
    <subcellularLocation>
        <location evidence="1">Cell envelope</location>
    </subcellularLocation>
</comment>
<gene>
    <name evidence="6" type="ORF">MNBD_GAMMA22-1956</name>
</gene>
<dbReference type="GO" id="GO:0016209">
    <property type="term" value="F:antioxidant activity"/>
    <property type="evidence" value="ECO:0007669"/>
    <property type="project" value="InterPro"/>
</dbReference>
<evidence type="ECO:0000313" key="6">
    <source>
        <dbReference type="EMBL" id="VAX01444.1"/>
    </source>
</evidence>
<dbReference type="InterPro" id="IPR036249">
    <property type="entry name" value="Thioredoxin-like_sf"/>
</dbReference>
<keyword evidence="2" id="KW-0201">Cytochrome c-type biogenesis</keyword>
<dbReference type="GO" id="GO:0030313">
    <property type="term" value="C:cell envelope"/>
    <property type="evidence" value="ECO:0007669"/>
    <property type="project" value="UniProtKB-SubCell"/>
</dbReference>
<dbReference type="EMBL" id="UOFS01000049">
    <property type="protein sequence ID" value="VAX01444.1"/>
    <property type="molecule type" value="Genomic_DNA"/>
</dbReference>
<dbReference type="Gene3D" id="3.40.30.10">
    <property type="entry name" value="Glutaredoxin"/>
    <property type="match status" value="1"/>
</dbReference>
<dbReference type="InterPro" id="IPR013766">
    <property type="entry name" value="Thioredoxin_domain"/>
</dbReference>
<evidence type="ECO:0000256" key="2">
    <source>
        <dbReference type="ARBA" id="ARBA00022748"/>
    </source>
</evidence>
<dbReference type="GO" id="GO:0017004">
    <property type="term" value="P:cytochrome complex assembly"/>
    <property type="evidence" value="ECO:0007669"/>
    <property type="project" value="UniProtKB-KW"/>
</dbReference>
<organism evidence="6">
    <name type="scientific">hydrothermal vent metagenome</name>
    <dbReference type="NCBI Taxonomy" id="652676"/>
    <lineage>
        <taxon>unclassified sequences</taxon>
        <taxon>metagenomes</taxon>
        <taxon>ecological metagenomes</taxon>
    </lineage>
</organism>